<dbReference type="PANTHER" id="PTHR13847:SF281">
    <property type="entry name" value="FAD DEPENDENT OXIDOREDUCTASE DOMAIN-CONTAINING PROTEIN"/>
    <property type="match status" value="1"/>
</dbReference>
<evidence type="ECO:0000256" key="1">
    <source>
        <dbReference type="ARBA" id="ARBA00023002"/>
    </source>
</evidence>
<name>A0A316J965_9HYPH</name>
<dbReference type="GO" id="GO:0016491">
    <property type="term" value="F:oxidoreductase activity"/>
    <property type="evidence" value="ECO:0007669"/>
    <property type="project" value="UniProtKB-KW"/>
</dbReference>
<dbReference type="InterPro" id="IPR006076">
    <property type="entry name" value="FAD-dep_OxRdtase"/>
</dbReference>
<dbReference type="RefSeq" id="WP_109705372.1">
    <property type="nucleotide sequence ID" value="NZ_QGDB01000002.1"/>
</dbReference>
<dbReference type="Pfam" id="PF01266">
    <property type="entry name" value="DAO"/>
    <property type="match status" value="1"/>
</dbReference>
<gene>
    <name evidence="3" type="ORF">DKP76_05080</name>
</gene>
<dbReference type="Proteomes" id="UP000245865">
    <property type="component" value="Unassembled WGS sequence"/>
</dbReference>
<dbReference type="PANTHER" id="PTHR13847">
    <property type="entry name" value="SARCOSINE DEHYDROGENASE-RELATED"/>
    <property type="match status" value="1"/>
</dbReference>
<feature type="domain" description="FAD dependent oxidoreductase" evidence="2">
    <location>
        <begin position="43"/>
        <end position="403"/>
    </location>
</feature>
<evidence type="ECO:0000259" key="2">
    <source>
        <dbReference type="Pfam" id="PF01266"/>
    </source>
</evidence>
<proteinExistence type="predicted"/>
<dbReference type="Gene3D" id="3.30.9.10">
    <property type="entry name" value="D-Amino Acid Oxidase, subunit A, domain 2"/>
    <property type="match status" value="1"/>
</dbReference>
<dbReference type="GO" id="GO:0005737">
    <property type="term" value="C:cytoplasm"/>
    <property type="evidence" value="ECO:0007669"/>
    <property type="project" value="TreeGrafter"/>
</dbReference>
<dbReference type="AlphaFoldDB" id="A0A316J965"/>
<evidence type="ECO:0000313" key="4">
    <source>
        <dbReference type="Proteomes" id="UP000245865"/>
    </source>
</evidence>
<comment type="caution">
    <text evidence="3">The sequence shown here is derived from an EMBL/GenBank/DDBJ whole genome shotgun (WGS) entry which is preliminary data.</text>
</comment>
<keyword evidence="1" id="KW-0560">Oxidoreductase</keyword>
<organism evidence="3 4">
    <name type="scientific">Falsochrobactrum shanghaiense</name>
    <dbReference type="NCBI Taxonomy" id="2201899"/>
    <lineage>
        <taxon>Bacteria</taxon>
        <taxon>Pseudomonadati</taxon>
        <taxon>Pseudomonadota</taxon>
        <taxon>Alphaproteobacteria</taxon>
        <taxon>Hyphomicrobiales</taxon>
        <taxon>Brucellaceae</taxon>
        <taxon>Falsochrobactrum</taxon>
    </lineage>
</organism>
<sequence>MSETARRRFTASRLPSHTGISAWTAMLPPPVLRPELEGAATADIVVIGAGFAGLAAAWQLSRLDPAVNIVVLEAGAIGEGAAGRNSGFIIDLPHEVSADDYGGVSLTRSRQAIMISRSAIALAGSVAEQQGWGRDIFDPCGRYSVAISAEGDHHLATYAQQLERLGEEHRLLDADEITAVTGSASYTSALFTPGTIIVQPAAYIRGLADALPASVRIFENSPAVLLEKNATGWLVKTPQGTIHTGKILLANNGHAESFGFFKGRLVHIFTYASMTQAFDPALLVGERKWAATPALPMGTTVRRVAGTDGDRILVRSRYTYNAGQTVSAASVQRAGALHDCKFKARFPALGNVGMEYRWAGAMAVTTNAVPAFGEIEDGIIAACGCNGVGASKATASGIAAAELALGIRSELSDIYAGFDKPRPLPPQPFATLGAKLTLAYREWRAGPE</sequence>
<dbReference type="EMBL" id="QGDB01000002">
    <property type="protein sequence ID" value="PWL18472.1"/>
    <property type="molecule type" value="Genomic_DNA"/>
</dbReference>
<accession>A0A316J965</accession>
<dbReference type="OrthoDB" id="311718at2"/>
<dbReference type="InterPro" id="IPR036188">
    <property type="entry name" value="FAD/NAD-bd_sf"/>
</dbReference>
<reference evidence="3 4" key="1">
    <citation type="submission" date="2018-05" db="EMBL/GenBank/DDBJ databases">
        <title>Comparative genomic sequence analysis between strain HN4 and CCM 8460T (Falsochrobactrum ovis) will provide more evidence to prove that HN4 is a new species of Falsochrobactrum.</title>
        <authorList>
            <person name="Lyu W."/>
            <person name="Sun L."/>
            <person name="Yao L."/>
        </authorList>
    </citation>
    <scope>NUCLEOTIDE SEQUENCE [LARGE SCALE GENOMIC DNA]</scope>
    <source>
        <strain evidence="3 4">HN4</strain>
    </source>
</reference>
<dbReference type="Gene3D" id="3.50.50.60">
    <property type="entry name" value="FAD/NAD(P)-binding domain"/>
    <property type="match status" value="1"/>
</dbReference>
<evidence type="ECO:0000313" key="3">
    <source>
        <dbReference type="EMBL" id="PWL18472.1"/>
    </source>
</evidence>
<protein>
    <submittedName>
        <fullName evidence="3">FAD-dependent oxidoreductase</fullName>
    </submittedName>
</protein>
<keyword evidence="4" id="KW-1185">Reference proteome</keyword>
<dbReference type="SUPFAM" id="SSF51905">
    <property type="entry name" value="FAD/NAD(P)-binding domain"/>
    <property type="match status" value="1"/>
</dbReference>